<name>A0A975H544_9BURK</name>
<sequence>MVESKHFPGSGMLVKGSYDPDTRLLRLWFTSAPDKVYDYPSVPAHIWFGLKSAGSAGTYYNEEIRHQYGEQSQPVVRSRRR</sequence>
<feature type="domain" description="KTSC" evidence="1">
    <location>
        <begin position="10"/>
        <end position="68"/>
    </location>
</feature>
<evidence type="ECO:0000313" key="3">
    <source>
        <dbReference type="Proteomes" id="UP000663903"/>
    </source>
</evidence>
<protein>
    <submittedName>
        <fullName evidence="2">KTSC domain-containing protein</fullName>
    </submittedName>
</protein>
<accession>A0A975H544</accession>
<dbReference type="Pfam" id="PF13619">
    <property type="entry name" value="KTSC"/>
    <property type="match status" value="1"/>
</dbReference>
<reference evidence="2" key="1">
    <citation type="submission" date="2021-03" db="EMBL/GenBank/DDBJ databases">
        <title>Ottowia sp. 27C isolated from the cloaca of a Giant Asian pond turtle (Heosemys grandis).</title>
        <authorList>
            <person name="Spergser J."/>
            <person name="Busse H.-J."/>
        </authorList>
    </citation>
    <scope>NUCLEOTIDE SEQUENCE</scope>
    <source>
        <strain evidence="2">27C</strain>
    </source>
</reference>
<dbReference type="Proteomes" id="UP000663903">
    <property type="component" value="Chromosome"/>
</dbReference>
<organism evidence="2 3">
    <name type="scientific">Ottowia testudinis</name>
    <dbReference type="NCBI Taxonomy" id="2816950"/>
    <lineage>
        <taxon>Bacteria</taxon>
        <taxon>Pseudomonadati</taxon>
        <taxon>Pseudomonadota</taxon>
        <taxon>Betaproteobacteria</taxon>
        <taxon>Burkholderiales</taxon>
        <taxon>Comamonadaceae</taxon>
        <taxon>Ottowia</taxon>
    </lineage>
</organism>
<dbReference type="EMBL" id="CP071796">
    <property type="protein sequence ID" value="QTD44567.1"/>
    <property type="molecule type" value="Genomic_DNA"/>
</dbReference>
<dbReference type="InterPro" id="IPR025309">
    <property type="entry name" value="KTSC_dom"/>
</dbReference>
<gene>
    <name evidence="2" type="ORF">J1M35_15925</name>
</gene>
<dbReference type="KEGG" id="otd:J1M35_15925"/>
<keyword evidence="3" id="KW-1185">Reference proteome</keyword>
<proteinExistence type="predicted"/>
<evidence type="ECO:0000259" key="1">
    <source>
        <dbReference type="Pfam" id="PF13619"/>
    </source>
</evidence>
<dbReference type="AlphaFoldDB" id="A0A975H544"/>
<evidence type="ECO:0000313" key="2">
    <source>
        <dbReference type="EMBL" id="QTD44567.1"/>
    </source>
</evidence>